<dbReference type="AlphaFoldDB" id="A0A1M7MHU4"/>
<dbReference type="GO" id="GO:0019825">
    <property type="term" value="F:oxygen binding"/>
    <property type="evidence" value="ECO:0007669"/>
    <property type="project" value="UniProtKB-ARBA"/>
</dbReference>
<dbReference type="CDD" id="cd16917">
    <property type="entry name" value="HATPase_UhpB-NarQ-NarX-like"/>
    <property type="match status" value="1"/>
</dbReference>
<dbReference type="GO" id="GO:0016020">
    <property type="term" value="C:membrane"/>
    <property type="evidence" value="ECO:0007669"/>
    <property type="project" value="InterPro"/>
</dbReference>
<dbReference type="Pfam" id="PF07730">
    <property type="entry name" value="HisKA_3"/>
    <property type="match status" value="1"/>
</dbReference>
<dbReference type="GO" id="GO:0000155">
    <property type="term" value="F:phosphorelay sensor kinase activity"/>
    <property type="evidence" value="ECO:0007669"/>
    <property type="project" value="InterPro"/>
</dbReference>
<dbReference type="Gene3D" id="3.30.450.40">
    <property type="match status" value="2"/>
</dbReference>
<dbReference type="Pfam" id="PF13185">
    <property type="entry name" value="GAF_2"/>
    <property type="match status" value="2"/>
</dbReference>
<dbReference type="GO" id="GO:0019826">
    <property type="term" value="F:oxygen sensor activity"/>
    <property type="evidence" value="ECO:0007669"/>
    <property type="project" value="UniProtKB-ARBA"/>
</dbReference>
<evidence type="ECO:0000256" key="9">
    <source>
        <dbReference type="ARBA" id="ARBA00023004"/>
    </source>
</evidence>
<dbReference type="InterPro" id="IPR003594">
    <property type="entry name" value="HATPase_dom"/>
</dbReference>
<dbReference type="PANTHER" id="PTHR24421:SF56">
    <property type="entry name" value="OXYGEN SENSOR HISTIDINE KINASE RESPONSE REGULATOR DOST"/>
    <property type="match status" value="1"/>
</dbReference>
<keyword evidence="6" id="KW-0479">Metal-binding</keyword>
<comment type="cofactor">
    <cofactor evidence="2">
        <name>heme</name>
        <dbReference type="ChEBI" id="CHEBI:30413"/>
    </cofactor>
</comment>
<dbReference type="Proteomes" id="UP000184440">
    <property type="component" value="Unassembled WGS sequence"/>
</dbReference>
<dbReference type="PANTHER" id="PTHR24421">
    <property type="entry name" value="NITRATE/NITRITE SENSOR PROTEIN NARX-RELATED"/>
    <property type="match status" value="1"/>
</dbReference>
<dbReference type="InterPro" id="IPR011712">
    <property type="entry name" value="Sig_transdc_His_kin_sub3_dim/P"/>
</dbReference>
<keyword evidence="7 12" id="KW-0418">Kinase</keyword>
<dbReference type="GO" id="GO:0000287">
    <property type="term" value="F:magnesium ion binding"/>
    <property type="evidence" value="ECO:0007669"/>
    <property type="project" value="UniProtKB-ARBA"/>
</dbReference>
<feature type="domain" description="GAF" evidence="11">
    <location>
        <begin position="53"/>
        <end position="200"/>
    </location>
</feature>
<dbReference type="OrthoDB" id="5241249at2"/>
<feature type="domain" description="GAF" evidence="11">
    <location>
        <begin position="221"/>
        <end position="366"/>
    </location>
</feature>
<evidence type="ECO:0000313" key="13">
    <source>
        <dbReference type="Proteomes" id="UP000184440"/>
    </source>
</evidence>
<evidence type="ECO:0000256" key="4">
    <source>
        <dbReference type="ARBA" id="ARBA00022553"/>
    </source>
</evidence>
<dbReference type="InterPro" id="IPR003018">
    <property type="entry name" value="GAF"/>
</dbReference>
<evidence type="ECO:0000256" key="2">
    <source>
        <dbReference type="ARBA" id="ARBA00001971"/>
    </source>
</evidence>
<organism evidence="12 13">
    <name type="scientific">Cryptosporangium aurantiacum</name>
    <dbReference type="NCBI Taxonomy" id="134849"/>
    <lineage>
        <taxon>Bacteria</taxon>
        <taxon>Bacillati</taxon>
        <taxon>Actinomycetota</taxon>
        <taxon>Actinomycetes</taxon>
        <taxon>Cryptosporangiales</taxon>
        <taxon>Cryptosporangiaceae</taxon>
        <taxon>Cryptosporangium</taxon>
    </lineage>
</organism>
<evidence type="ECO:0000256" key="10">
    <source>
        <dbReference type="ARBA" id="ARBA00023012"/>
    </source>
</evidence>
<dbReference type="SMART" id="SM00065">
    <property type="entry name" value="GAF"/>
    <property type="match status" value="2"/>
</dbReference>
<sequence>MADPLEGAIPSLGRLRLDTLLRELIHRAEDLLDTQSRLHRLLDAVVSIASDLSLPDTLRRIVELSAELADARYAALGVIGPEQLLVEFITVGVDTETRLTIGDPPHGKGILGLLINDPKPIRLHDLSKHPQSYGFPPNHPPMTSFLGVPIRVRGTVFGNLYLTEKRGGGDFSEEDEDVVVALAAAAAIAIENARLFEDTHRREQWLTASSDVTAQLLRGADFAETAALIVAKATEIAHADGAFLLLRDDATGGDPDTFVVRAGDPVFTGRRYRLREATAAALDTERVPYPFDAGSEPLSPAEDPSPFGGPGVLVPLVASGRMLGLVAVVRGVGGNPFGDADVRMVQSFAGHAALAVEFGRATADRQRLAVFEDRDRIARDLHDLIIQRLFAVGLGLQGVTAMVGRPDVADKLSAFVDDLDETIRDVRKTIFSLQEPTDRPSGLRGEILRVVTAAAETLGYEPRLRLDGPIDSAVPDAVRPDLLAVLGEALTNVARHARADSAEVLVAVDPGARQVTLVVTDDGIGPSPGDTPGHGTVNMVARARRLGGSCALESAPDHGARLTWSVPFESTKAT</sequence>
<evidence type="ECO:0000256" key="8">
    <source>
        <dbReference type="ARBA" id="ARBA00022842"/>
    </source>
</evidence>
<evidence type="ECO:0000256" key="7">
    <source>
        <dbReference type="ARBA" id="ARBA00022777"/>
    </source>
</evidence>
<dbReference type="InterPro" id="IPR050482">
    <property type="entry name" value="Sensor_HK_TwoCompSys"/>
</dbReference>
<reference evidence="12 13" key="1">
    <citation type="submission" date="2016-11" db="EMBL/GenBank/DDBJ databases">
        <authorList>
            <person name="Jaros S."/>
            <person name="Januszkiewicz K."/>
            <person name="Wedrychowicz H."/>
        </authorList>
    </citation>
    <scope>NUCLEOTIDE SEQUENCE [LARGE SCALE GENOMIC DNA]</scope>
    <source>
        <strain evidence="12 13">DSM 46144</strain>
    </source>
</reference>
<evidence type="ECO:0000256" key="3">
    <source>
        <dbReference type="ARBA" id="ARBA00022490"/>
    </source>
</evidence>
<keyword evidence="3" id="KW-0963">Cytoplasm</keyword>
<evidence type="ECO:0000256" key="5">
    <source>
        <dbReference type="ARBA" id="ARBA00022679"/>
    </source>
</evidence>
<comment type="cofactor">
    <cofactor evidence="1">
        <name>Mg(2+)</name>
        <dbReference type="ChEBI" id="CHEBI:18420"/>
    </cofactor>
</comment>
<proteinExistence type="predicted"/>
<evidence type="ECO:0000313" key="12">
    <source>
        <dbReference type="EMBL" id="SHM90521.1"/>
    </source>
</evidence>
<dbReference type="GO" id="GO:0070483">
    <property type="term" value="P:detection of hypoxia"/>
    <property type="evidence" value="ECO:0007669"/>
    <property type="project" value="UniProtKB-ARBA"/>
</dbReference>
<dbReference type="SUPFAM" id="SSF55781">
    <property type="entry name" value="GAF domain-like"/>
    <property type="match status" value="2"/>
</dbReference>
<keyword evidence="13" id="KW-1185">Reference proteome</keyword>
<dbReference type="InterPro" id="IPR036890">
    <property type="entry name" value="HATPase_C_sf"/>
</dbReference>
<protein>
    <submittedName>
        <fullName evidence="12">Histidine kinase-like ATPase domain-containing protein</fullName>
    </submittedName>
</protein>
<evidence type="ECO:0000256" key="1">
    <source>
        <dbReference type="ARBA" id="ARBA00001946"/>
    </source>
</evidence>
<dbReference type="InterPro" id="IPR029016">
    <property type="entry name" value="GAF-like_dom_sf"/>
</dbReference>
<evidence type="ECO:0000256" key="6">
    <source>
        <dbReference type="ARBA" id="ARBA00022723"/>
    </source>
</evidence>
<dbReference type="Gene3D" id="1.20.5.1930">
    <property type="match status" value="1"/>
</dbReference>
<keyword evidence="9" id="KW-0408">Iron</keyword>
<dbReference type="GO" id="GO:0046983">
    <property type="term" value="F:protein dimerization activity"/>
    <property type="evidence" value="ECO:0007669"/>
    <property type="project" value="InterPro"/>
</dbReference>
<keyword evidence="5" id="KW-0808">Transferase</keyword>
<keyword evidence="10" id="KW-0902">Two-component regulatory system</keyword>
<dbReference type="GO" id="GO:0070025">
    <property type="term" value="F:carbon monoxide binding"/>
    <property type="evidence" value="ECO:0007669"/>
    <property type="project" value="UniProtKB-ARBA"/>
</dbReference>
<evidence type="ECO:0000259" key="11">
    <source>
        <dbReference type="SMART" id="SM00065"/>
    </source>
</evidence>
<dbReference type="EMBL" id="FRCS01000002">
    <property type="protein sequence ID" value="SHM90521.1"/>
    <property type="molecule type" value="Genomic_DNA"/>
</dbReference>
<dbReference type="GO" id="GO:0020037">
    <property type="term" value="F:heme binding"/>
    <property type="evidence" value="ECO:0007669"/>
    <property type="project" value="UniProtKB-ARBA"/>
</dbReference>
<keyword evidence="4" id="KW-0597">Phosphoprotein</keyword>
<gene>
    <name evidence="12" type="ORF">SAMN05443668_102132</name>
</gene>
<dbReference type="SUPFAM" id="SSF55874">
    <property type="entry name" value="ATPase domain of HSP90 chaperone/DNA topoisomerase II/histidine kinase"/>
    <property type="match status" value="1"/>
</dbReference>
<accession>A0A1M7MHU4</accession>
<keyword evidence="8" id="KW-0460">Magnesium</keyword>
<name>A0A1M7MHU4_9ACTN</name>
<dbReference type="RefSeq" id="WP_073253308.1">
    <property type="nucleotide sequence ID" value="NZ_FRCS01000002.1"/>
</dbReference>
<dbReference type="FunFam" id="3.30.450.40:FF:000052">
    <property type="entry name" value="Oxygen sensor histidine kinase response regulator DevS/DosS"/>
    <property type="match status" value="1"/>
</dbReference>
<dbReference type="Gene3D" id="3.30.565.10">
    <property type="entry name" value="Histidine kinase-like ATPase, C-terminal domain"/>
    <property type="match status" value="1"/>
</dbReference>
<dbReference type="STRING" id="134849.SAMN05443668_102132"/>
<dbReference type="GO" id="GO:0070026">
    <property type="term" value="F:nitric oxide binding"/>
    <property type="evidence" value="ECO:0007669"/>
    <property type="project" value="UniProtKB-ARBA"/>
</dbReference>
<dbReference type="Pfam" id="PF02518">
    <property type="entry name" value="HATPase_c"/>
    <property type="match status" value="1"/>
</dbReference>
<dbReference type="GO" id="GO:0005524">
    <property type="term" value="F:ATP binding"/>
    <property type="evidence" value="ECO:0007669"/>
    <property type="project" value="UniProtKB-ARBA"/>
</dbReference>